<keyword evidence="2" id="KW-0732">Signal</keyword>
<protein>
    <recommendedName>
        <fullName evidence="3">Solute-binding protein family 5 domain-containing protein</fullName>
    </recommendedName>
</protein>
<dbReference type="PANTHER" id="PTHR30290">
    <property type="entry name" value="PERIPLASMIC BINDING COMPONENT OF ABC TRANSPORTER"/>
    <property type="match status" value="1"/>
</dbReference>
<dbReference type="GO" id="GO:1904680">
    <property type="term" value="F:peptide transmembrane transporter activity"/>
    <property type="evidence" value="ECO:0007669"/>
    <property type="project" value="TreeGrafter"/>
</dbReference>
<feature type="region of interest" description="Disordered" evidence="1">
    <location>
        <begin position="27"/>
        <end position="46"/>
    </location>
</feature>
<evidence type="ECO:0000313" key="4">
    <source>
        <dbReference type="EMBL" id="SBV98135.1"/>
    </source>
</evidence>
<dbReference type="InterPro" id="IPR000914">
    <property type="entry name" value="SBP_5_dom"/>
</dbReference>
<accession>A0A212JFV8</accession>
<evidence type="ECO:0000256" key="2">
    <source>
        <dbReference type="SAM" id="SignalP"/>
    </source>
</evidence>
<dbReference type="Gene3D" id="3.10.105.10">
    <property type="entry name" value="Dipeptide-binding Protein, Domain 3"/>
    <property type="match status" value="1"/>
</dbReference>
<dbReference type="GO" id="GO:0015833">
    <property type="term" value="P:peptide transport"/>
    <property type="evidence" value="ECO:0007669"/>
    <property type="project" value="TreeGrafter"/>
</dbReference>
<dbReference type="AlphaFoldDB" id="A0A212JFV8"/>
<reference evidence="4" key="1">
    <citation type="submission" date="2016-04" db="EMBL/GenBank/DDBJ databases">
        <authorList>
            <person name="Evans L.H."/>
            <person name="Alamgir A."/>
            <person name="Owens N."/>
            <person name="Weber N.D."/>
            <person name="Virtaneva K."/>
            <person name="Barbian K."/>
            <person name="Babar A."/>
            <person name="Rosenke K."/>
        </authorList>
    </citation>
    <scope>NUCLEOTIDE SEQUENCE</scope>
    <source>
        <strain evidence="4">86</strain>
    </source>
</reference>
<dbReference type="PROSITE" id="PS51257">
    <property type="entry name" value="PROKAR_LIPOPROTEIN"/>
    <property type="match status" value="1"/>
</dbReference>
<feature type="chain" id="PRO_5039221668" description="Solute-binding protein family 5 domain-containing protein" evidence="2">
    <location>
        <begin position="24"/>
        <end position="563"/>
    </location>
</feature>
<evidence type="ECO:0000256" key="1">
    <source>
        <dbReference type="SAM" id="MobiDB-lite"/>
    </source>
</evidence>
<dbReference type="Pfam" id="PF00496">
    <property type="entry name" value="SBP_bac_5"/>
    <property type="match status" value="1"/>
</dbReference>
<feature type="signal peptide" evidence="2">
    <location>
        <begin position="1"/>
        <end position="23"/>
    </location>
</feature>
<sequence length="563" mass="62729">MTKKISRAAPLFLALALALSACAGTPAPSQSTSPDEAANGSSITRSVNGSGQNITYVHAAEDILMEKPGDARTLYVGAYGENYVTSTLSTVGYNNLIAISLIYDTLFSKNFQTGEVECRIAERYEFIEDQDGPILHVVIRSGLYFQSGDPITAADCFDSTIGRFAKTGIVRTYLGDTVDVDNSWYEGDRDLYIRLRQYDRTVLECLSCQWFNIGNSSFEETATEEDFWDKVDGSGPFIIEEQISGDSMRLKVDDNYWGWGIVAERPNYDYMEVKFYSEASIMVIDYENGQLDCCLGLGVSDTERILSQGETHSNLKLASSGNYTVICLPAYKKAFSDPRVREAVYCAIDTDATAEAAYGALGIEMSSYVSSMAPYRREYRTNRYDPDRARQLLAEAGYRDGDLTLNTVVASSDAAATSMAEIIQAFLAEVGIKLTIESYDFPTAVQLQRNGSVDLCITTFYTMNADISGCFIQLPEGSYNQAAWLTQLDSELEARLQSGRYTSSEEDAEADYAWIQDWLDENMWYIPMVEYNTAFLARDYVDDSGFDNLMHTRDIRGLDLVKD</sequence>
<dbReference type="SUPFAM" id="SSF53850">
    <property type="entry name" value="Periplasmic binding protein-like II"/>
    <property type="match status" value="1"/>
</dbReference>
<feature type="domain" description="Solute-binding protein family 5" evidence="3">
    <location>
        <begin position="119"/>
        <end position="467"/>
    </location>
</feature>
<dbReference type="CDD" id="cd00995">
    <property type="entry name" value="PBP2_NikA_DppA_OppA_like"/>
    <property type="match status" value="1"/>
</dbReference>
<evidence type="ECO:0000259" key="3">
    <source>
        <dbReference type="Pfam" id="PF00496"/>
    </source>
</evidence>
<name>A0A212JFV8_9FIRM</name>
<proteinExistence type="predicted"/>
<dbReference type="InterPro" id="IPR039424">
    <property type="entry name" value="SBP_5"/>
</dbReference>
<dbReference type="GO" id="GO:0043190">
    <property type="term" value="C:ATP-binding cassette (ABC) transporter complex"/>
    <property type="evidence" value="ECO:0007669"/>
    <property type="project" value="InterPro"/>
</dbReference>
<gene>
    <name evidence="4" type="ORF">KL86CLO1_11004</name>
</gene>
<dbReference type="GO" id="GO:0042597">
    <property type="term" value="C:periplasmic space"/>
    <property type="evidence" value="ECO:0007669"/>
    <property type="project" value="UniProtKB-ARBA"/>
</dbReference>
<dbReference type="EMBL" id="FLUN01000001">
    <property type="protein sequence ID" value="SBV98135.1"/>
    <property type="molecule type" value="Genomic_DNA"/>
</dbReference>
<organism evidence="4">
    <name type="scientific">uncultured Eubacteriales bacterium</name>
    <dbReference type="NCBI Taxonomy" id="172733"/>
    <lineage>
        <taxon>Bacteria</taxon>
        <taxon>Bacillati</taxon>
        <taxon>Bacillota</taxon>
        <taxon>Clostridia</taxon>
        <taxon>Eubacteriales</taxon>
        <taxon>environmental samples</taxon>
    </lineage>
</organism>
<dbReference type="Gene3D" id="3.40.190.10">
    <property type="entry name" value="Periplasmic binding protein-like II"/>
    <property type="match status" value="1"/>
</dbReference>